<comment type="caution">
    <text evidence="2">The sequence shown here is derived from an EMBL/GenBank/DDBJ whole genome shotgun (WGS) entry which is preliminary data.</text>
</comment>
<dbReference type="Proteomes" id="UP001157440">
    <property type="component" value="Unassembled WGS sequence"/>
</dbReference>
<dbReference type="Gene3D" id="1.10.579.10">
    <property type="entry name" value="DNA Cyclobutane Dipyrimidine Photolyase, subunit A, domain 3"/>
    <property type="match status" value="1"/>
</dbReference>
<proteinExistence type="predicted"/>
<dbReference type="PANTHER" id="PTHR38657">
    <property type="entry name" value="SLR1343 PROTEIN"/>
    <property type="match status" value="1"/>
</dbReference>
<dbReference type="RefSeq" id="WP_238199218.1">
    <property type="nucleotide sequence ID" value="NZ_BPQZ01000033.1"/>
</dbReference>
<accession>A0AA37TE29</accession>
<dbReference type="EMBL" id="BSPL01000002">
    <property type="protein sequence ID" value="GLS68026.1"/>
    <property type="molecule type" value="Genomic_DNA"/>
</dbReference>
<organism evidence="2 3">
    <name type="scientific">Methylobacterium tardum</name>
    <dbReference type="NCBI Taxonomy" id="374432"/>
    <lineage>
        <taxon>Bacteria</taxon>
        <taxon>Pseudomonadati</taxon>
        <taxon>Pseudomonadota</taxon>
        <taxon>Alphaproteobacteria</taxon>
        <taxon>Hyphomicrobiales</taxon>
        <taxon>Methylobacteriaceae</taxon>
        <taxon>Methylobacterium</taxon>
    </lineage>
</organism>
<sequence length="534" mass="60610">MPARADPPRPARSTLRLVLGDQLTRLVSSIVDIDPEHDVVLMVEVRDEATYVRHHKQKIAFLFAAMRHFAAELEAEGITVDYVRLTEPGNSGSFTGELERAVARHRPQRVVVTEPGEWRVWEMMQDWREILPVPLEIRSDNRFLCPREDFARWAEGRHHLRMETFYRGMRRRTGLLMDGAEPAGGRWNFDPDNRKRLPKTHRPPDRIGFQPDSLTRDVIALVEQEFGDHFGDLAGFSWPVTRTDALAALRHFIAVCLPTFGDYQDAMKTGAPFLYHALLSPALNAGLLTAEEICWAAERAYRDGVAPLNCVEGFIRQILGWREYVRGVYWARMPGYRETNALQAGRALPWFYWSGETKLNCIAQVVSDTRAHAYAHHIQRLMVTGNFALIAGLDPAQVEAWYLIVFADAYEWVELPNVHGMVLWADGGVMGSKPYAASGAYIDRMSDYCAACAYDVKVKSGPDACPFNYLYWNFLIENEERLAGNQRMIMPYRTLRGLGDKRRAEIRRDAASFLEALSSEPAALHQGDHTASAT</sequence>
<dbReference type="Gene3D" id="1.10.10.1710">
    <property type="entry name" value="Deoxyribodipyrimidine photolyase-related"/>
    <property type="match status" value="1"/>
</dbReference>
<reference evidence="3" key="1">
    <citation type="journal article" date="2019" name="Int. J. Syst. Evol. Microbiol.">
        <title>The Global Catalogue of Microorganisms (GCM) 10K type strain sequencing project: providing services to taxonomists for standard genome sequencing and annotation.</title>
        <authorList>
            <consortium name="The Broad Institute Genomics Platform"/>
            <consortium name="The Broad Institute Genome Sequencing Center for Infectious Disease"/>
            <person name="Wu L."/>
            <person name="Ma J."/>
        </authorList>
    </citation>
    <scope>NUCLEOTIDE SEQUENCE [LARGE SCALE GENOMIC DNA]</scope>
    <source>
        <strain evidence="3">NBRC 103632</strain>
    </source>
</reference>
<dbReference type="SUPFAM" id="SSF48173">
    <property type="entry name" value="Cryptochrome/photolyase FAD-binding domain"/>
    <property type="match status" value="1"/>
</dbReference>
<gene>
    <name evidence="2" type="ORF">GCM10007890_00370</name>
</gene>
<keyword evidence="3" id="KW-1185">Reference proteome</keyword>
<evidence type="ECO:0000313" key="3">
    <source>
        <dbReference type="Proteomes" id="UP001157440"/>
    </source>
</evidence>
<dbReference type="InterPro" id="IPR036134">
    <property type="entry name" value="Crypto/Photolyase_FAD-like_sf"/>
</dbReference>
<feature type="region of interest" description="Disordered" evidence="1">
    <location>
        <begin position="187"/>
        <end position="208"/>
    </location>
</feature>
<name>A0AA37TE29_9HYPH</name>
<dbReference type="Pfam" id="PF04244">
    <property type="entry name" value="DPRP"/>
    <property type="match status" value="1"/>
</dbReference>
<protein>
    <submittedName>
        <fullName evidence="2">Deoxyribodipyrimidine photo-lyase</fullName>
    </submittedName>
</protein>
<dbReference type="PANTHER" id="PTHR38657:SF1">
    <property type="entry name" value="SLR1343 PROTEIN"/>
    <property type="match status" value="1"/>
</dbReference>
<dbReference type="InterPro" id="IPR052551">
    <property type="entry name" value="UV-DNA_repair_photolyase"/>
</dbReference>
<evidence type="ECO:0000256" key="1">
    <source>
        <dbReference type="SAM" id="MobiDB-lite"/>
    </source>
</evidence>
<dbReference type="InterPro" id="IPR014729">
    <property type="entry name" value="Rossmann-like_a/b/a_fold"/>
</dbReference>
<dbReference type="AlphaFoldDB" id="A0AA37TE29"/>
<evidence type="ECO:0000313" key="2">
    <source>
        <dbReference type="EMBL" id="GLS68026.1"/>
    </source>
</evidence>
<dbReference type="Gene3D" id="3.40.50.620">
    <property type="entry name" value="HUPs"/>
    <property type="match status" value="1"/>
</dbReference>
<dbReference type="InterPro" id="IPR007357">
    <property type="entry name" value="PhrB-like"/>
</dbReference>
<dbReference type="Gene3D" id="1.25.40.80">
    <property type="match status" value="1"/>
</dbReference>